<dbReference type="Proteomes" id="UP000011668">
    <property type="component" value="Unassembled WGS sequence"/>
</dbReference>
<keyword evidence="4" id="KW-1185">Reference proteome</keyword>
<dbReference type="EMBL" id="AFRT01000359">
    <property type="protein sequence ID" value="ELU44297.1"/>
    <property type="molecule type" value="Genomic_DNA"/>
</dbReference>
<reference evidence="3 4" key="1">
    <citation type="journal article" date="2013" name="Nat. Commun.">
        <title>The evolution and pathogenic mechanisms of the rice sheath blight pathogen.</title>
        <authorList>
            <person name="Zheng A."/>
            <person name="Lin R."/>
            <person name="Xu L."/>
            <person name="Qin P."/>
            <person name="Tang C."/>
            <person name="Ai P."/>
            <person name="Zhang D."/>
            <person name="Liu Y."/>
            <person name="Sun Z."/>
            <person name="Feng H."/>
            <person name="Wang Y."/>
            <person name="Chen Y."/>
            <person name="Liang X."/>
            <person name="Fu R."/>
            <person name="Li Q."/>
            <person name="Zhang J."/>
            <person name="Yu X."/>
            <person name="Xie Z."/>
            <person name="Ding L."/>
            <person name="Guan P."/>
            <person name="Tang J."/>
            <person name="Liang Y."/>
            <person name="Wang S."/>
            <person name="Deng Q."/>
            <person name="Li S."/>
            <person name="Zhu J."/>
            <person name="Wang L."/>
            <person name="Liu H."/>
            <person name="Li P."/>
        </authorList>
    </citation>
    <scope>NUCLEOTIDE SEQUENCE [LARGE SCALE GENOMIC DNA]</scope>
    <source>
        <strain evidence="4">AG-1 IA</strain>
    </source>
</reference>
<sequence length="155" mass="16729">MQALAYFLSIIHHITSKNRQLSALGTARNFDFARWQTLGASIDALSTALITMCIFIPHVGILSLHRNRHFCAAEQVGYLTPLWHLVQSNNSNSVEGEGGGRGGARRSDDHLVLGQDTILTLPTSISLNPPPPDRPKPSQLQASAPPIIMAVSAAN</sequence>
<dbReference type="HOGENOM" id="CLU_1696689_0_0_1"/>
<organism evidence="3 4">
    <name type="scientific">Thanatephorus cucumeris (strain AG1-IA)</name>
    <name type="common">Rice sheath blight fungus</name>
    <name type="synonym">Rhizoctonia solani</name>
    <dbReference type="NCBI Taxonomy" id="983506"/>
    <lineage>
        <taxon>Eukaryota</taxon>
        <taxon>Fungi</taxon>
        <taxon>Dikarya</taxon>
        <taxon>Basidiomycota</taxon>
        <taxon>Agaricomycotina</taxon>
        <taxon>Agaricomycetes</taxon>
        <taxon>Cantharellales</taxon>
        <taxon>Ceratobasidiaceae</taxon>
        <taxon>Rhizoctonia</taxon>
        <taxon>Rhizoctonia solani AG-1</taxon>
    </lineage>
</organism>
<feature type="transmembrane region" description="Helical" evidence="2">
    <location>
        <begin position="44"/>
        <end position="64"/>
    </location>
</feature>
<evidence type="ECO:0000313" key="4">
    <source>
        <dbReference type="Proteomes" id="UP000011668"/>
    </source>
</evidence>
<gene>
    <name evidence="3" type="ORF">AG1IA_01673</name>
</gene>
<evidence type="ECO:0000313" key="3">
    <source>
        <dbReference type="EMBL" id="ELU44297.1"/>
    </source>
</evidence>
<name>L8X5D9_THACA</name>
<keyword evidence="2" id="KW-0472">Membrane</keyword>
<accession>L8X5D9</accession>
<protein>
    <submittedName>
        <fullName evidence="3">Uncharacterized protein</fullName>
    </submittedName>
</protein>
<keyword evidence="2" id="KW-0812">Transmembrane</keyword>
<keyword evidence="2" id="KW-1133">Transmembrane helix</keyword>
<proteinExistence type="predicted"/>
<comment type="caution">
    <text evidence="3">The sequence shown here is derived from an EMBL/GenBank/DDBJ whole genome shotgun (WGS) entry which is preliminary data.</text>
</comment>
<evidence type="ECO:0000256" key="2">
    <source>
        <dbReference type="SAM" id="Phobius"/>
    </source>
</evidence>
<evidence type="ECO:0000256" key="1">
    <source>
        <dbReference type="SAM" id="MobiDB-lite"/>
    </source>
</evidence>
<feature type="region of interest" description="Disordered" evidence="1">
    <location>
        <begin position="122"/>
        <end position="144"/>
    </location>
</feature>
<dbReference type="AlphaFoldDB" id="L8X5D9"/>